<evidence type="ECO:0008006" key="4">
    <source>
        <dbReference type="Google" id="ProtNLM"/>
    </source>
</evidence>
<feature type="chain" id="PRO_5005283803" description="DUF732 domain-containing protein" evidence="1">
    <location>
        <begin position="32"/>
        <end position="82"/>
    </location>
</feature>
<keyword evidence="3" id="KW-1185">Reference proteome</keyword>
<comment type="caution">
    <text evidence="2">The sequence shown here is derived from an EMBL/GenBank/DDBJ whole genome shotgun (WGS) entry which is preliminary data.</text>
</comment>
<dbReference type="RefSeq" id="WP_131722620.1">
    <property type="nucleotide sequence ID" value="NZ_JYNL01000020.1"/>
</dbReference>
<accession>A0A0J6W4K9</accession>
<evidence type="ECO:0000313" key="3">
    <source>
        <dbReference type="Proteomes" id="UP000036513"/>
    </source>
</evidence>
<organism evidence="2 3">
    <name type="scientific">Mycolicibacterium chlorophenolicum</name>
    <dbReference type="NCBI Taxonomy" id="37916"/>
    <lineage>
        <taxon>Bacteria</taxon>
        <taxon>Bacillati</taxon>
        <taxon>Actinomycetota</taxon>
        <taxon>Actinomycetes</taxon>
        <taxon>Mycobacteriales</taxon>
        <taxon>Mycobacteriaceae</taxon>
        <taxon>Mycolicibacterium</taxon>
    </lineage>
</organism>
<dbReference type="PATRIC" id="fig|37916.4.peg.2075"/>
<feature type="signal peptide" evidence="1">
    <location>
        <begin position="1"/>
        <end position="31"/>
    </location>
</feature>
<dbReference type="STRING" id="37916.MCHLDSM_02157"/>
<dbReference type="AlphaFoldDB" id="A0A0J6W4K9"/>
<reference evidence="2 3" key="1">
    <citation type="journal article" date="2015" name="Genome Biol. Evol.">
        <title>Characterization of Three Mycobacterium spp. with Potential Use in Bioremediation by Genome Sequencing and Comparative Genomics.</title>
        <authorList>
            <person name="Das S."/>
            <person name="Pettersson B.M."/>
            <person name="Behra P.R."/>
            <person name="Ramesh M."/>
            <person name="Dasgupta S."/>
            <person name="Bhattacharya A."/>
            <person name="Kirsebom L.A."/>
        </authorList>
    </citation>
    <scope>NUCLEOTIDE SEQUENCE [LARGE SCALE GENOMIC DNA]</scope>
    <source>
        <strain evidence="2 3">DSM 43826</strain>
    </source>
</reference>
<dbReference type="Proteomes" id="UP000036513">
    <property type="component" value="Unassembled WGS sequence"/>
</dbReference>
<proteinExistence type="predicted"/>
<keyword evidence="1" id="KW-0732">Signal</keyword>
<protein>
    <recommendedName>
        <fullName evidence="4">DUF732 domain-containing protein</fullName>
    </recommendedName>
</protein>
<gene>
    <name evidence="2" type="ORF">MCHLDSM_02157</name>
</gene>
<dbReference type="EMBL" id="JYNL01000020">
    <property type="protein sequence ID" value="KMO78240.1"/>
    <property type="molecule type" value="Genomic_DNA"/>
</dbReference>
<evidence type="ECO:0000256" key="1">
    <source>
        <dbReference type="SAM" id="SignalP"/>
    </source>
</evidence>
<evidence type="ECO:0000313" key="2">
    <source>
        <dbReference type="EMBL" id="KMO78240.1"/>
    </source>
</evidence>
<name>A0A0J6W4K9_9MYCO</name>
<sequence precursor="true">MSNRITVATAGLLAGAAMLAASLGGAAVSQAASSGVDIQGTYPKPGTYTGVAGGISLCTQHGIKMPCGPSFTPGITKANNQG</sequence>